<dbReference type="InterPro" id="IPR004193">
    <property type="entry name" value="Glyco_hydro_13_N"/>
</dbReference>
<reference evidence="6" key="1">
    <citation type="submission" date="2022-03" db="EMBL/GenBank/DDBJ databases">
        <title>Fererhizobium litorale gen. nov., sp. nov., isolated from sandy sediments of the Sea of Japan seashore.</title>
        <authorList>
            <person name="Romanenko L."/>
            <person name="Kurilenko V."/>
            <person name="Otstavnykh N."/>
            <person name="Svetashev V."/>
            <person name="Tekutyeva L."/>
            <person name="Isaeva M."/>
            <person name="Mikhailov V."/>
        </authorList>
    </citation>
    <scope>NUCLEOTIDE SEQUENCE</scope>
    <source>
        <strain evidence="6">KMM 9576</strain>
    </source>
</reference>
<dbReference type="Pfam" id="PF02922">
    <property type="entry name" value="CBM_48"/>
    <property type="match status" value="1"/>
</dbReference>
<evidence type="ECO:0000256" key="1">
    <source>
        <dbReference type="ARBA" id="ARBA00008061"/>
    </source>
</evidence>
<dbReference type="Proteomes" id="UP001161580">
    <property type="component" value="Unassembled WGS sequence"/>
</dbReference>
<dbReference type="EMBL" id="JALDYZ010000001">
    <property type="protein sequence ID" value="MDI7920618.1"/>
    <property type="molecule type" value="Genomic_DNA"/>
</dbReference>
<name>A0AAE3QAX2_9HYPH</name>
<dbReference type="GO" id="GO:0005980">
    <property type="term" value="P:glycogen catabolic process"/>
    <property type="evidence" value="ECO:0007669"/>
    <property type="project" value="InterPro"/>
</dbReference>
<dbReference type="GO" id="GO:0004135">
    <property type="term" value="F:amylo-alpha-1,6-glucosidase activity"/>
    <property type="evidence" value="ECO:0007669"/>
    <property type="project" value="InterPro"/>
</dbReference>
<dbReference type="Gene3D" id="2.60.40.1180">
    <property type="entry name" value="Golgi alpha-mannosidase II"/>
    <property type="match status" value="1"/>
</dbReference>
<keyword evidence="7" id="KW-1185">Reference proteome</keyword>
<dbReference type="AlphaFoldDB" id="A0AAE3QAX2"/>
<dbReference type="Gene3D" id="3.20.20.80">
    <property type="entry name" value="Glycosidases"/>
    <property type="match status" value="1"/>
</dbReference>
<sequence length="671" mass="73617">MELDQSRRGGAVLVKGGADFAIWSKHAARIDLCLFDGAGEKELCRLPMKRGADDVHRLFVEKGVAKGTRYGFRADGVYAPDYGLWYDPSKLLVDPCALEIDRPYLYDPRLTVFGENTAEIVPKAVVTQCEEASVSSPLLPAGGLIYEVAVKPFTMLHPDIPERIRGTLGALAHPAIISHLKRLHVDAVELLPITAWIDERHLPPLGLHNGWGYNPVTFMALDPRIVPGGVAELRETVEALHREGIGIILDLVFNHTGESDRYGSTLSLRGLDNRCFFRHLPDAPGTLANDTGTGNTVACDHPYVRGLILDSLRHFVRTAGIDGFRFDLATVLGRTDKGFDRESETLKALLGDDLLAGRIMIAEPWDIGAGGYQLGNFPAPFLEWNDRARDSMRRFWRGDTGTLGELATTLAGSSDVFGRDGAARTRSVNFLAAHDGFTLADLVSYENKHNEANGESNRDGHNENYSWNNGIEGPTAERAVIDARRRDIMALLSTLFATRGTIMLTAGDEGGRSQKGNNNAYCQDNEITWVDWSVLDDALIDHTASLAELRRRFAVFRETGFFTGLDGDIEWLNARGHPMSVADWQEPSTTGLAMILKTFDRDLDRSTRLAVLFNRTPAEVEFALPSAKGLAWKPAAGVRTTSPARGAVWVAPRSVGFLVESLASSSRGKNP</sequence>
<dbReference type="CDD" id="cd02856">
    <property type="entry name" value="E_set_GDE_Isoamylase_N"/>
    <property type="match status" value="1"/>
</dbReference>
<comment type="similarity">
    <text evidence="1">Belongs to the glycosyl hydrolase 13 family.</text>
</comment>
<dbReference type="NCBIfam" id="TIGR02100">
    <property type="entry name" value="glgX_debranch"/>
    <property type="match status" value="1"/>
</dbReference>
<dbReference type="SMART" id="SM00642">
    <property type="entry name" value="Aamy"/>
    <property type="match status" value="1"/>
</dbReference>
<accession>A0AAE3QAX2</accession>
<dbReference type="InterPro" id="IPR017853">
    <property type="entry name" value="GH"/>
</dbReference>
<dbReference type="InterPro" id="IPR013780">
    <property type="entry name" value="Glyco_hydro_b"/>
</dbReference>
<dbReference type="RefSeq" id="WP_311784806.1">
    <property type="nucleotide sequence ID" value="NZ_JALDYY010000001.1"/>
</dbReference>
<feature type="compositionally biased region" description="Basic and acidic residues" evidence="4">
    <location>
        <begin position="450"/>
        <end position="462"/>
    </location>
</feature>
<comment type="caution">
    <text evidence="6">The sequence shown here is derived from an EMBL/GenBank/DDBJ whole genome shotgun (WGS) entry which is preliminary data.</text>
</comment>
<evidence type="ECO:0000259" key="5">
    <source>
        <dbReference type="SMART" id="SM00642"/>
    </source>
</evidence>
<feature type="region of interest" description="Disordered" evidence="4">
    <location>
        <begin position="450"/>
        <end position="469"/>
    </location>
</feature>
<gene>
    <name evidence="6" type="primary">glgX</name>
    <name evidence="6" type="ORF">MRS75_00810</name>
</gene>
<dbReference type="InterPro" id="IPR006047">
    <property type="entry name" value="GH13_cat_dom"/>
</dbReference>
<feature type="domain" description="Glycosyl hydrolase family 13 catalytic" evidence="5">
    <location>
        <begin position="147"/>
        <end position="550"/>
    </location>
</feature>
<dbReference type="InterPro" id="IPR011837">
    <property type="entry name" value="Glycogen_debranch_GlgX"/>
</dbReference>
<evidence type="ECO:0000256" key="4">
    <source>
        <dbReference type="SAM" id="MobiDB-lite"/>
    </source>
</evidence>
<evidence type="ECO:0000256" key="2">
    <source>
        <dbReference type="ARBA" id="ARBA00022801"/>
    </source>
</evidence>
<dbReference type="InterPro" id="IPR013783">
    <property type="entry name" value="Ig-like_fold"/>
</dbReference>
<dbReference type="InterPro" id="IPR044505">
    <property type="entry name" value="GlgX_Isoamylase_N_E_set"/>
</dbReference>
<evidence type="ECO:0000313" key="6">
    <source>
        <dbReference type="EMBL" id="MDI7920618.1"/>
    </source>
</evidence>
<dbReference type="PANTHER" id="PTHR43002">
    <property type="entry name" value="GLYCOGEN DEBRANCHING ENZYME"/>
    <property type="match status" value="1"/>
</dbReference>
<dbReference type="InterPro" id="IPR014756">
    <property type="entry name" value="Ig_E-set"/>
</dbReference>
<dbReference type="SUPFAM" id="SSF81296">
    <property type="entry name" value="E set domains"/>
    <property type="match status" value="1"/>
</dbReference>
<organism evidence="6 7">
    <name type="scientific">Ferirhizobium litorale</name>
    <dbReference type="NCBI Taxonomy" id="2927786"/>
    <lineage>
        <taxon>Bacteria</taxon>
        <taxon>Pseudomonadati</taxon>
        <taxon>Pseudomonadota</taxon>
        <taxon>Alphaproteobacteria</taxon>
        <taxon>Hyphomicrobiales</taxon>
        <taxon>Rhizobiaceae</taxon>
        <taxon>Ferirhizobium</taxon>
    </lineage>
</organism>
<dbReference type="SUPFAM" id="SSF51445">
    <property type="entry name" value="(Trans)glycosidases"/>
    <property type="match status" value="1"/>
</dbReference>
<evidence type="ECO:0000256" key="3">
    <source>
        <dbReference type="ARBA" id="ARBA00023295"/>
    </source>
</evidence>
<dbReference type="Pfam" id="PF00128">
    <property type="entry name" value="Alpha-amylase"/>
    <property type="match status" value="1"/>
</dbReference>
<protein>
    <submittedName>
        <fullName evidence="6">Glycogen debranching protein GlgX</fullName>
    </submittedName>
</protein>
<dbReference type="SUPFAM" id="SSF51011">
    <property type="entry name" value="Glycosyl hydrolase domain"/>
    <property type="match status" value="1"/>
</dbReference>
<dbReference type="CDD" id="cd11326">
    <property type="entry name" value="AmyAc_Glg_debranch"/>
    <property type="match status" value="1"/>
</dbReference>
<keyword evidence="3" id="KW-0326">Glycosidase</keyword>
<evidence type="ECO:0000313" key="7">
    <source>
        <dbReference type="Proteomes" id="UP001161580"/>
    </source>
</evidence>
<dbReference type="Gene3D" id="2.60.40.10">
    <property type="entry name" value="Immunoglobulins"/>
    <property type="match status" value="1"/>
</dbReference>
<keyword evidence="2" id="KW-0378">Hydrolase</keyword>
<proteinExistence type="inferred from homology"/>